<sequence>MRSLLNFVLLLLIRIATSEEKTSCIEIEKGFTDGQKTHEKQICICADGGIFSSSGFSIECESAPISTISSNLSTLNGTSVGRLTIRDAVVNTLPLDVFDNVRAKHLKFEGCGQLTLQPKSFIALGDSLEILALRDNEIKRLEKGLFAGLTNVKTLDLAMNKIEEIDFGVFEDLERVEDILLNGNVIPELKAGLFNGLKNMKKLSIQSCGLEKIEKGAFKGLENLEQLILSHNNIQNIDWTIFSNLKNLRVLDLGSNFISNVELKGFPKLEKLVLNNNTIDSMKAIKLKELPSLVIALFDRNKIQSINDMDMFGLTRSDRIETMSLAWNNLSQISSKAFQHTPNLITLLLQHNHIEDLSTSSFPSFSIPHSHLFPFSDTSTSIRIPFLTILKKLATLQLSANNLSIIRADELPKSLINLALDHNVITKIEARALEGMAIKKLYLHSNRLSYLYRGTFDSFAPSSVEAIDVSSNTWQCICNDPREWLPRWISEAEESDVSEGPIGCLAIPRCGIEMDPNKAEKEEVVRSGWITVAATILTVITIIIMVIIAMLYFKDYNYQFTLRGRRSDSDLHKLIENDPLNIQSDSILVVPAMPKRNTGPKKTVRFESFQ</sequence>
<keyword evidence="1" id="KW-0433">Leucine-rich repeat</keyword>
<evidence type="ECO:0000256" key="3">
    <source>
        <dbReference type="ARBA" id="ARBA00022737"/>
    </source>
</evidence>
<dbReference type="STRING" id="31234.E3MCX8"/>
<dbReference type="SMART" id="SM00369">
    <property type="entry name" value="LRR_TYP"/>
    <property type="match status" value="10"/>
</dbReference>
<dbReference type="Pfam" id="PF13306">
    <property type="entry name" value="LRR_5"/>
    <property type="match status" value="1"/>
</dbReference>
<accession>E3MCX8</accession>
<gene>
    <name evidence="6" type="primary">Cre-pan-1</name>
    <name evidence="6" type="ORF">CRE_20356</name>
</gene>
<keyword evidence="4" id="KW-0812">Transmembrane</keyword>
<evidence type="ECO:0000256" key="5">
    <source>
        <dbReference type="SAM" id="SignalP"/>
    </source>
</evidence>
<evidence type="ECO:0000256" key="1">
    <source>
        <dbReference type="ARBA" id="ARBA00022614"/>
    </source>
</evidence>
<proteinExistence type="predicted"/>
<dbReference type="GO" id="GO:0043186">
    <property type="term" value="C:P granule"/>
    <property type="evidence" value="ECO:0007669"/>
    <property type="project" value="EnsemblMetazoa"/>
</dbReference>
<dbReference type="EMBL" id="DS268435">
    <property type="protein sequence ID" value="EFO98582.1"/>
    <property type="molecule type" value="Genomic_DNA"/>
</dbReference>
<dbReference type="PROSITE" id="PS51450">
    <property type="entry name" value="LRR"/>
    <property type="match status" value="2"/>
</dbReference>
<dbReference type="Gene3D" id="3.80.10.10">
    <property type="entry name" value="Ribonuclease Inhibitor"/>
    <property type="match status" value="4"/>
</dbReference>
<dbReference type="Pfam" id="PF13855">
    <property type="entry name" value="LRR_8"/>
    <property type="match status" value="3"/>
</dbReference>
<dbReference type="OMA" id="SKLWIWD"/>
<dbReference type="SMART" id="SM00365">
    <property type="entry name" value="LRR_SD22"/>
    <property type="match status" value="4"/>
</dbReference>
<keyword evidence="2 5" id="KW-0732">Signal</keyword>
<dbReference type="GO" id="GO:0017151">
    <property type="term" value="F:DEAD/H-box RNA helicase binding"/>
    <property type="evidence" value="ECO:0007669"/>
    <property type="project" value="EnsemblMetazoa"/>
</dbReference>
<organism evidence="7">
    <name type="scientific">Caenorhabditis remanei</name>
    <name type="common">Caenorhabditis vulgaris</name>
    <dbReference type="NCBI Taxonomy" id="31234"/>
    <lineage>
        <taxon>Eukaryota</taxon>
        <taxon>Metazoa</taxon>
        <taxon>Ecdysozoa</taxon>
        <taxon>Nematoda</taxon>
        <taxon>Chromadorea</taxon>
        <taxon>Rhabditida</taxon>
        <taxon>Rhabditina</taxon>
        <taxon>Rhabditomorpha</taxon>
        <taxon>Rhabditoidea</taxon>
        <taxon>Rhabditidae</taxon>
        <taxon>Peloderinae</taxon>
        <taxon>Caenorhabditis</taxon>
    </lineage>
</organism>
<dbReference type="InterPro" id="IPR026906">
    <property type="entry name" value="LRR_5"/>
</dbReference>
<dbReference type="InParanoid" id="E3MCX8"/>
<dbReference type="HOGENOM" id="CLU_029738_0_0_1"/>
<keyword evidence="3" id="KW-0677">Repeat</keyword>
<feature type="transmembrane region" description="Helical" evidence="4">
    <location>
        <begin position="528"/>
        <end position="553"/>
    </location>
</feature>
<dbReference type="SUPFAM" id="SSF52047">
    <property type="entry name" value="RNI-like"/>
    <property type="match status" value="1"/>
</dbReference>
<protein>
    <submittedName>
        <fullName evidence="6">CRE-PAN-1 protein</fullName>
    </submittedName>
</protein>
<evidence type="ECO:0000256" key="4">
    <source>
        <dbReference type="SAM" id="Phobius"/>
    </source>
</evidence>
<name>E3MCX8_CAERE</name>
<keyword evidence="4" id="KW-0472">Membrane</keyword>
<feature type="signal peptide" evidence="5">
    <location>
        <begin position="1"/>
        <end position="18"/>
    </location>
</feature>
<dbReference type="Proteomes" id="UP000008281">
    <property type="component" value="Unassembled WGS sequence"/>
</dbReference>
<keyword evidence="7" id="KW-1185">Reference proteome</keyword>
<evidence type="ECO:0000256" key="2">
    <source>
        <dbReference type="ARBA" id="ARBA00022729"/>
    </source>
</evidence>
<evidence type="ECO:0000313" key="6">
    <source>
        <dbReference type="EMBL" id="EFO98582.1"/>
    </source>
</evidence>
<dbReference type="FunFam" id="3.80.10.10:FF:001164">
    <property type="entry name" value="GH01279p"/>
    <property type="match status" value="1"/>
</dbReference>
<dbReference type="PANTHER" id="PTHR24366:SF161">
    <property type="entry name" value="TIR DOMAIN-CONTAINING PROTEIN"/>
    <property type="match status" value="1"/>
</dbReference>
<dbReference type="AlphaFoldDB" id="E3MCX8"/>
<reference evidence="6" key="1">
    <citation type="submission" date="2007-07" db="EMBL/GenBank/DDBJ databases">
        <title>PCAP assembly of the Caenorhabditis remanei genome.</title>
        <authorList>
            <consortium name="The Caenorhabditis remanei Sequencing Consortium"/>
            <person name="Wilson R.K."/>
        </authorList>
    </citation>
    <scope>NUCLEOTIDE SEQUENCE [LARGE SCALE GENOMIC DNA]</scope>
    <source>
        <strain evidence="6">PB4641</strain>
    </source>
</reference>
<dbReference type="PANTHER" id="PTHR24366">
    <property type="entry name" value="IG(IMMUNOGLOBULIN) AND LRR(LEUCINE RICH REPEAT) DOMAINS"/>
    <property type="match status" value="1"/>
</dbReference>
<dbReference type="GO" id="GO:0005886">
    <property type="term" value="C:plasma membrane"/>
    <property type="evidence" value="ECO:0007669"/>
    <property type="project" value="EnsemblMetazoa"/>
</dbReference>
<dbReference type="OrthoDB" id="676979at2759"/>
<dbReference type="eggNOG" id="KOG0619">
    <property type="taxonomic scope" value="Eukaryota"/>
</dbReference>
<dbReference type="InterPro" id="IPR032675">
    <property type="entry name" value="LRR_dom_sf"/>
</dbReference>
<feature type="chain" id="PRO_5003176614" evidence="5">
    <location>
        <begin position="19"/>
        <end position="610"/>
    </location>
</feature>
<dbReference type="InterPro" id="IPR001611">
    <property type="entry name" value="Leu-rich_rpt"/>
</dbReference>
<dbReference type="FunCoup" id="E3MCX8">
    <property type="interactions" value="254"/>
</dbReference>
<evidence type="ECO:0000313" key="7">
    <source>
        <dbReference type="Proteomes" id="UP000008281"/>
    </source>
</evidence>
<dbReference type="InterPro" id="IPR003591">
    <property type="entry name" value="Leu-rich_rpt_typical-subtyp"/>
</dbReference>
<dbReference type="GO" id="GO:0018996">
    <property type="term" value="P:molting cycle, collagen and cuticulin-based cuticle"/>
    <property type="evidence" value="ECO:0007669"/>
    <property type="project" value="EnsemblMetazoa"/>
</dbReference>
<keyword evidence="4" id="KW-1133">Transmembrane helix</keyword>
<dbReference type="GO" id="GO:0007281">
    <property type="term" value="P:germ cell development"/>
    <property type="evidence" value="ECO:0007669"/>
    <property type="project" value="EnsemblMetazoa"/>
</dbReference>